<gene>
    <name evidence="1" type="ORF">ALECFALPRED_008383</name>
</gene>
<protein>
    <submittedName>
        <fullName evidence="1">Uncharacterized protein</fullName>
    </submittedName>
</protein>
<evidence type="ECO:0000313" key="2">
    <source>
        <dbReference type="Proteomes" id="UP000664203"/>
    </source>
</evidence>
<sequence>MKISFPKSGVKFPVYLRMGNGGHKKTAPTVVVHDEEGETGAGEDHSHVKIRHAGRITTALGLGTAMRQLRLELPLLLPITPLM</sequence>
<keyword evidence="2" id="KW-1185">Reference proteome</keyword>
<organism evidence="1 2">
    <name type="scientific">Alectoria fallacina</name>
    <dbReference type="NCBI Taxonomy" id="1903189"/>
    <lineage>
        <taxon>Eukaryota</taxon>
        <taxon>Fungi</taxon>
        <taxon>Dikarya</taxon>
        <taxon>Ascomycota</taxon>
        <taxon>Pezizomycotina</taxon>
        <taxon>Lecanoromycetes</taxon>
        <taxon>OSLEUM clade</taxon>
        <taxon>Lecanoromycetidae</taxon>
        <taxon>Lecanorales</taxon>
        <taxon>Lecanorineae</taxon>
        <taxon>Parmeliaceae</taxon>
        <taxon>Alectoria</taxon>
    </lineage>
</organism>
<accession>A0A8H3PF87</accession>
<reference evidence="1" key="1">
    <citation type="submission" date="2021-03" db="EMBL/GenBank/DDBJ databases">
        <authorList>
            <person name="Tagirdzhanova G."/>
        </authorList>
    </citation>
    <scope>NUCLEOTIDE SEQUENCE</scope>
</reference>
<dbReference type="AlphaFoldDB" id="A0A8H3PF87"/>
<evidence type="ECO:0000313" key="1">
    <source>
        <dbReference type="EMBL" id="CAF9939946.1"/>
    </source>
</evidence>
<proteinExistence type="predicted"/>
<dbReference type="EMBL" id="CAJPDR010000579">
    <property type="protein sequence ID" value="CAF9939946.1"/>
    <property type="molecule type" value="Genomic_DNA"/>
</dbReference>
<dbReference type="Proteomes" id="UP000664203">
    <property type="component" value="Unassembled WGS sequence"/>
</dbReference>
<comment type="caution">
    <text evidence="1">The sequence shown here is derived from an EMBL/GenBank/DDBJ whole genome shotgun (WGS) entry which is preliminary data.</text>
</comment>
<name>A0A8H3PF87_9LECA</name>